<evidence type="ECO:0000313" key="3">
    <source>
        <dbReference type="Proteomes" id="UP000199517"/>
    </source>
</evidence>
<evidence type="ECO:0000313" key="2">
    <source>
        <dbReference type="EMBL" id="SFE13645.1"/>
    </source>
</evidence>
<feature type="compositionally biased region" description="Low complexity" evidence="1">
    <location>
        <begin position="299"/>
        <end position="310"/>
    </location>
</feature>
<sequence length="347" mass="35931">MKSTLSRIFHLHRPGTSAAQTTASAAGAGSSSGGRTSRSTSSDGSGPSSALRARHSNAASAGAASPRQASPSSVRAHRDGDILAAIAHMNGGNPSSPTPATPSRSEQAHRQADIQSAIEHMQGGAPKPRQRTTLQDAFRQQDAADAAAGSQRSDSFSFRNPASGGADEASAGTSSFDAHPFANRSSDTAGTRRPTDPEDRVPDFDNESLDDDEIEALIASLRPEGTAASTPSEETDAAISSRRSDTFSYRRSDSGSSGSSGKASAGSSSFEYAPHADRLSNAERDTIKKLTKSTAEKQQAAGAAGPSQSEPAHDISSERSASIAEYHRSALPPHRESPPKKLPSIPE</sequence>
<dbReference type="EMBL" id="FOMQ01000015">
    <property type="protein sequence ID" value="SFE13645.1"/>
    <property type="molecule type" value="Genomic_DNA"/>
</dbReference>
<name>A0A1I1Y1S0_9BURK</name>
<dbReference type="RefSeq" id="WP_139225778.1">
    <property type="nucleotide sequence ID" value="NZ_FOMQ01000015.1"/>
</dbReference>
<proteinExistence type="predicted"/>
<organism evidence="2 3">
    <name type="scientific">Paracidovorax konjaci</name>
    <dbReference type="NCBI Taxonomy" id="32040"/>
    <lineage>
        <taxon>Bacteria</taxon>
        <taxon>Pseudomonadati</taxon>
        <taxon>Pseudomonadota</taxon>
        <taxon>Betaproteobacteria</taxon>
        <taxon>Burkholderiales</taxon>
        <taxon>Comamonadaceae</taxon>
        <taxon>Paracidovorax</taxon>
    </lineage>
</organism>
<dbReference type="OrthoDB" id="10016213at2"/>
<dbReference type="Proteomes" id="UP000199517">
    <property type="component" value="Unassembled WGS sequence"/>
</dbReference>
<dbReference type="AlphaFoldDB" id="A0A1I1Y1S0"/>
<reference evidence="3" key="1">
    <citation type="submission" date="2016-10" db="EMBL/GenBank/DDBJ databases">
        <authorList>
            <person name="Varghese N."/>
            <person name="Submissions S."/>
        </authorList>
    </citation>
    <scope>NUCLEOTIDE SEQUENCE [LARGE SCALE GENOMIC DNA]</scope>
    <source>
        <strain evidence="3">DSM 7481</strain>
    </source>
</reference>
<feature type="compositionally biased region" description="Low complexity" evidence="1">
    <location>
        <begin position="15"/>
        <end position="74"/>
    </location>
</feature>
<feature type="compositionally biased region" description="Basic and acidic residues" evidence="1">
    <location>
        <begin position="193"/>
        <end position="203"/>
    </location>
</feature>
<accession>A0A1I1Y1S0</accession>
<feature type="compositionally biased region" description="Basic and acidic residues" evidence="1">
    <location>
        <begin position="274"/>
        <end position="288"/>
    </location>
</feature>
<gene>
    <name evidence="2" type="ORF">SAMN04489710_11584</name>
</gene>
<evidence type="ECO:0000256" key="1">
    <source>
        <dbReference type="SAM" id="MobiDB-lite"/>
    </source>
</evidence>
<feature type="compositionally biased region" description="Acidic residues" evidence="1">
    <location>
        <begin position="204"/>
        <end position="215"/>
    </location>
</feature>
<feature type="compositionally biased region" description="Low complexity" evidence="1">
    <location>
        <begin position="254"/>
        <end position="269"/>
    </location>
</feature>
<feature type="compositionally biased region" description="Low complexity" evidence="1">
    <location>
        <begin position="135"/>
        <end position="155"/>
    </location>
</feature>
<feature type="region of interest" description="Disordered" evidence="1">
    <location>
        <begin position="1"/>
        <end position="347"/>
    </location>
</feature>
<keyword evidence="3" id="KW-1185">Reference proteome</keyword>
<protein>
    <submittedName>
        <fullName evidence="2">Uncharacterized protein</fullName>
    </submittedName>
</protein>
<feature type="compositionally biased region" description="Basic and acidic residues" evidence="1">
    <location>
        <begin position="242"/>
        <end position="253"/>
    </location>
</feature>
<feature type="compositionally biased region" description="Basic and acidic residues" evidence="1">
    <location>
        <begin position="325"/>
        <end position="339"/>
    </location>
</feature>